<reference evidence="1" key="2">
    <citation type="submission" date="2021-08" db="EMBL/GenBank/DDBJ databases">
        <authorList>
            <person name="Gostincar C."/>
            <person name="Sun X."/>
            <person name="Song Z."/>
            <person name="Gunde-Cimerman N."/>
        </authorList>
    </citation>
    <scope>NUCLEOTIDE SEQUENCE</scope>
    <source>
        <strain evidence="1">EXF-9911</strain>
    </source>
</reference>
<dbReference type="EMBL" id="JAHFXF010000057">
    <property type="protein sequence ID" value="KAG9698283.1"/>
    <property type="molecule type" value="Genomic_DNA"/>
</dbReference>
<dbReference type="OrthoDB" id="194443at2759"/>
<evidence type="ECO:0000313" key="1">
    <source>
        <dbReference type="EMBL" id="KAG9698283.1"/>
    </source>
</evidence>
<feature type="non-terminal residue" evidence="1">
    <location>
        <position position="355"/>
    </location>
</feature>
<dbReference type="SUPFAM" id="SSF54695">
    <property type="entry name" value="POZ domain"/>
    <property type="match status" value="1"/>
</dbReference>
<organism evidence="1 2">
    <name type="scientific">Aureobasidium melanogenum</name>
    <name type="common">Aureobasidium pullulans var. melanogenum</name>
    <dbReference type="NCBI Taxonomy" id="46634"/>
    <lineage>
        <taxon>Eukaryota</taxon>
        <taxon>Fungi</taxon>
        <taxon>Dikarya</taxon>
        <taxon>Ascomycota</taxon>
        <taxon>Pezizomycotina</taxon>
        <taxon>Dothideomycetes</taxon>
        <taxon>Dothideomycetidae</taxon>
        <taxon>Dothideales</taxon>
        <taxon>Saccotheciaceae</taxon>
        <taxon>Aureobasidium</taxon>
    </lineage>
</organism>
<dbReference type="Gene3D" id="3.30.710.10">
    <property type="entry name" value="Potassium Channel Kv1.1, Chain A"/>
    <property type="match status" value="1"/>
</dbReference>
<accession>A0A9P8EV68</accession>
<protein>
    <recommendedName>
        <fullName evidence="3">BTB domain-containing protein</fullName>
    </recommendedName>
</protein>
<reference evidence="1" key="1">
    <citation type="journal article" date="2021" name="J Fungi (Basel)">
        <title>Virulence traits and population genomics of the black yeast Aureobasidium melanogenum.</title>
        <authorList>
            <person name="Cernosa A."/>
            <person name="Sun X."/>
            <person name="Gostincar C."/>
            <person name="Fang C."/>
            <person name="Gunde-Cimerman N."/>
            <person name="Song Z."/>
        </authorList>
    </citation>
    <scope>NUCLEOTIDE SEQUENCE</scope>
    <source>
        <strain evidence="1">EXF-9911</strain>
    </source>
</reference>
<evidence type="ECO:0000313" key="2">
    <source>
        <dbReference type="Proteomes" id="UP000779574"/>
    </source>
</evidence>
<proteinExistence type="predicted"/>
<sequence length="355" mass="40838">MGTRSDPQSHTWTLEAVSNILTTNTKMLKCEAEEEFSALVPEDLLCYFSRYYAALLRGGDAESGQDNITLELNSTQAQWFVTWLYTGRFPEDFDYPTLFQLYVFAEETEITALRRGIMTYIHEQSHRRANPSTEDAAEAFDRLPKSSGLVRWIVERFALHGGADTLWDYPDFFVHVAHAFDNFYKHACPTVRRLVFMDPCCSVIHDYGCDSNCAHPADMVKRGQACAYHEHSSPEEWKTCAGDDFEQSVDLIYLKGKTATDAVPQLRFAKFDASNRWFTHSADVRERDPVQWFLITEGRDQSRKKVLGGARHQGVRQMFKDILEQVYFIDSLSLNIRRDLVADSILQQRRVRGKA</sequence>
<name>A0A9P8EV68_AURME</name>
<dbReference type="AlphaFoldDB" id="A0A9P8EV68"/>
<dbReference type="Proteomes" id="UP000779574">
    <property type="component" value="Unassembled WGS sequence"/>
</dbReference>
<gene>
    <name evidence="1" type="ORF">KCU76_g2360</name>
</gene>
<dbReference type="InterPro" id="IPR011333">
    <property type="entry name" value="SKP1/BTB/POZ_sf"/>
</dbReference>
<comment type="caution">
    <text evidence="1">The sequence shown here is derived from an EMBL/GenBank/DDBJ whole genome shotgun (WGS) entry which is preliminary data.</text>
</comment>
<evidence type="ECO:0008006" key="3">
    <source>
        <dbReference type="Google" id="ProtNLM"/>
    </source>
</evidence>